<dbReference type="InterPro" id="IPR000572">
    <property type="entry name" value="OxRdtase_Mopterin-bd_dom"/>
</dbReference>
<evidence type="ECO:0000259" key="18">
    <source>
        <dbReference type="PROSITE" id="PS50255"/>
    </source>
</evidence>
<keyword evidence="13" id="KW-0560">Oxidoreductase</keyword>
<evidence type="ECO:0000313" key="21">
    <source>
        <dbReference type="Proteomes" id="UP000018087"/>
    </source>
</evidence>
<keyword evidence="9" id="KW-0500">Molybdenum</keyword>
<evidence type="ECO:0000256" key="11">
    <source>
        <dbReference type="ARBA" id="ARBA00022723"/>
    </source>
</evidence>
<evidence type="ECO:0000256" key="5">
    <source>
        <dbReference type="ARBA" id="ARBA00006253"/>
    </source>
</evidence>
<dbReference type="PROSITE" id="PS50255">
    <property type="entry name" value="CYTOCHROME_B5_2"/>
    <property type="match status" value="1"/>
</dbReference>
<dbReference type="Pfam" id="PF03404">
    <property type="entry name" value="Mo-co_dimer"/>
    <property type="match status" value="1"/>
</dbReference>
<evidence type="ECO:0000256" key="16">
    <source>
        <dbReference type="SAM" id="Coils"/>
    </source>
</evidence>
<dbReference type="InterPro" id="IPR036374">
    <property type="entry name" value="OxRdtase_Mopterin-bd_sf"/>
</dbReference>
<dbReference type="SUPFAM" id="SSF52343">
    <property type="entry name" value="Ferredoxin reductase-like, C-terminal NADP-linked domain"/>
    <property type="match status" value="1"/>
</dbReference>
<dbReference type="InterPro" id="IPR014756">
    <property type="entry name" value="Ig_E-set"/>
</dbReference>
<keyword evidence="12" id="KW-0274">FAD</keyword>
<dbReference type="PANTHER" id="PTHR19372">
    <property type="entry name" value="SULFITE REDUCTASE"/>
    <property type="match status" value="1"/>
</dbReference>
<evidence type="ECO:0000256" key="7">
    <source>
        <dbReference type="ARBA" id="ARBA00012673"/>
    </source>
</evidence>
<dbReference type="HOGENOM" id="CLU_003827_4_2_1"/>
<dbReference type="Gene3D" id="3.40.50.80">
    <property type="entry name" value="Nucleotide-binding domain of ferredoxin-NADP reductase (FNR) module"/>
    <property type="match status" value="1"/>
</dbReference>
<organism evidence="20 21">
    <name type="scientific">Sporothrix schenckii (strain ATCC 58251 / de Perez 2211183)</name>
    <name type="common">Rose-picker's disease fungus</name>
    <dbReference type="NCBI Taxonomy" id="1391915"/>
    <lineage>
        <taxon>Eukaryota</taxon>
        <taxon>Fungi</taxon>
        <taxon>Dikarya</taxon>
        <taxon>Ascomycota</taxon>
        <taxon>Pezizomycotina</taxon>
        <taxon>Sordariomycetes</taxon>
        <taxon>Sordariomycetidae</taxon>
        <taxon>Ophiostomatales</taxon>
        <taxon>Ophiostomataceae</taxon>
        <taxon>Sporothrix</taxon>
    </lineage>
</organism>
<comment type="subunit">
    <text evidence="6">Homodimer.</text>
</comment>
<dbReference type="Pfam" id="PF00174">
    <property type="entry name" value="Oxidored_molyb"/>
    <property type="match status" value="1"/>
</dbReference>
<evidence type="ECO:0000256" key="3">
    <source>
        <dbReference type="ARBA" id="ARBA00001974"/>
    </source>
</evidence>
<evidence type="ECO:0000256" key="6">
    <source>
        <dbReference type="ARBA" id="ARBA00011738"/>
    </source>
</evidence>
<feature type="coiled-coil region" evidence="16">
    <location>
        <begin position="45"/>
        <end position="72"/>
    </location>
</feature>
<keyword evidence="11" id="KW-0479">Metal-binding</keyword>
<dbReference type="GO" id="GO:0043546">
    <property type="term" value="F:molybdopterin cofactor binding"/>
    <property type="evidence" value="ECO:0007669"/>
    <property type="project" value="TreeGrafter"/>
</dbReference>
<dbReference type="SMART" id="SM01117">
    <property type="entry name" value="Cyt-b5"/>
    <property type="match status" value="1"/>
</dbReference>
<dbReference type="InterPro" id="IPR017938">
    <property type="entry name" value="Riboflavin_synthase-like_b-brl"/>
</dbReference>
<dbReference type="PANTHER" id="PTHR19372:SF7">
    <property type="entry name" value="SULFITE OXIDASE, MITOCHONDRIAL"/>
    <property type="match status" value="1"/>
</dbReference>
<dbReference type="AlphaFoldDB" id="U7Q636"/>
<evidence type="ECO:0000256" key="10">
    <source>
        <dbReference type="ARBA" id="ARBA00022630"/>
    </source>
</evidence>
<dbReference type="InterPro" id="IPR039261">
    <property type="entry name" value="FNR_nucleotide-bd"/>
</dbReference>
<dbReference type="Proteomes" id="UP000018087">
    <property type="component" value="Unassembled WGS sequence"/>
</dbReference>
<feature type="region of interest" description="Disordered" evidence="17">
    <location>
        <begin position="1"/>
        <end position="44"/>
    </location>
</feature>
<evidence type="ECO:0000256" key="17">
    <source>
        <dbReference type="SAM" id="MobiDB-lite"/>
    </source>
</evidence>
<dbReference type="Gene3D" id="3.90.420.10">
    <property type="entry name" value="Oxidoreductase, molybdopterin-binding domain"/>
    <property type="match status" value="1"/>
</dbReference>
<keyword evidence="10" id="KW-0285">Flavoprotein</keyword>
<dbReference type="CDD" id="cd06183">
    <property type="entry name" value="cyt_b5_reduct_like"/>
    <property type="match status" value="1"/>
</dbReference>
<dbReference type="GO" id="GO:0008482">
    <property type="term" value="F:sulfite oxidase activity"/>
    <property type="evidence" value="ECO:0007669"/>
    <property type="project" value="TreeGrafter"/>
</dbReference>
<dbReference type="InterPro" id="IPR001199">
    <property type="entry name" value="Cyt_B5-like_heme/steroid-bd"/>
</dbReference>
<comment type="catalytic activity">
    <reaction evidence="15">
        <text>nitrite + NADP(+) + H2O = nitrate + NADPH + H(+)</text>
        <dbReference type="Rhea" id="RHEA:19061"/>
        <dbReference type="ChEBI" id="CHEBI:15377"/>
        <dbReference type="ChEBI" id="CHEBI:15378"/>
        <dbReference type="ChEBI" id="CHEBI:16301"/>
        <dbReference type="ChEBI" id="CHEBI:17632"/>
        <dbReference type="ChEBI" id="CHEBI:57783"/>
        <dbReference type="ChEBI" id="CHEBI:58349"/>
        <dbReference type="EC" id="1.7.1.3"/>
    </reaction>
</comment>
<dbReference type="Gene3D" id="2.40.30.10">
    <property type="entry name" value="Translation factors"/>
    <property type="match status" value="1"/>
</dbReference>
<dbReference type="GO" id="GO:0042128">
    <property type="term" value="P:nitrate assimilation"/>
    <property type="evidence" value="ECO:0007669"/>
    <property type="project" value="UniProtKB-KW"/>
</dbReference>
<dbReference type="GO" id="GO:0006790">
    <property type="term" value="P:sulfur compound metabolic process"/>
    <property type="evidence" value="ECO:0007669"/>
    <property type="project" value="TreeGrafter"/>
</dbReference>
<protein>
    <recommendedName>
        <fullName evidence="8">Nitrate reductase [NADPH]</fullName>
        <ecNumber evidence="7">1.7.1.3</ecNumber>
    </recommendedName>
</protein>
<dbReference type="eggNOG" id="KOG0534">
    <property type="taxonomic scope" value="Eukaryota"/>
</dbReference>
<evidence type="ECO:0000256" key="1">
    <source>
        <dbReference type="ARBA" id="ARBA00001924"/>
    </source>
</evidence>
<dbReference type="eggNOG" id="KOG0537">
    <property type="taxonomic scope" value="Eukaryota"/>
</dbReference>
<accession>U7Q636</accession>
<evidence type="ECO:0000256" key="14">
    <source>
        <dbReference type="ARBA" id="ARBA00023063"/>
    </source>
</evidence>
<evidence type="ECO:0000256" key="4">
    <source>
        <dbReference type="ARBA" id="ARBA00003838"/>
    </source>
</evidence>
<feature type="domain" description="Cytochrome b5 heme-binding" evidence="18">
    <location>
        <begin position="643"/>
        <end position="728"/>
    </location>
</feature>
<keyword evidence="21" id="KW-1185">Reference proteome</keyword>
<dbReference type="InterPro" id="IPR001433">
    <property type="entry name" value="OxRdtase_FAD/NAD-bd"/>
</dbReference>
<keyword evidence="16" id="KW-0175">Coiled coil</keyword>
<dbReference type="EMBL" id="KI440842">
    <property type="protein sequence ID" value="ERT03298.1"/>
    <property type="molecule type" value="Genomic_DNA"/>
</dbReference>
<dbReference type="OrthoDB" id="432685at2759"/>
<dbReference type="InterPro" id="IPR036400">
    <property type="entry name" value="Cyt_B5-like_heme/steroid_sf"/>
</dbReference>
<gene>
    <name evidence="20" type="ORF">HMPREF1624_01606</name>
</gene>
<dbReference type="GO" id="GO:0030151">
    <property type="term" value="F:molybdenum ion binding"/>
    <property type="evidence" value="ECO:0007669"/>
    <property type="project" value="InterPro"/>
</dbReference>
<feature type="region of interest" description="Disordered" evidence="17">
    <location>
        <begin position="109"/>
        <end position="163"/>
    </location>
</feature>
<dbReference type="Gene3D" id="3.10.120.10">
    <property type="entry name" value="Cytochrome b5-like heme/steroid binding domain"/>
    <property type="match status" value="1"/>
</dbReference>
<dbReference type="Gene3D" id="2.60.40.650">
    <property type="match status" value="1"/>
</dbReference>
<evidence type="ECO:0000259" key="19">
    <source>
        <dbReference type="PROSITE" id="PS51384"/>
    </source>
</evidence>
<evidence type="ECO:0000313" key="20">
    <source>
        <dbReference type="EMBL" id="ERT03298.1"/>
    </source>
</evidence>
<comment type="cofactor">
    <cofactor evidence="3">
        <name>FAD</name>
        <dbReference type="ChEBI" id="CHEBI:57692"/>
    </cofactor>
</comment>
<dbReference type="InterPro" id="IPR005066">
    <property type="entry name" value="MoCF_OxRdtse_dimer"/>
</dbReference>
<dbReference type="eggNOG" id="KOG0535">
    <property type="taxonomic scope" value="Eukaryota"/>
</dbReference>
<dbReference type="GO" id="GO:0050464">
    <property type="term" value="F:nitrate reductase (NADPH) activity"/>
    <property type="evidence" value="ECO:0007669"/>
    <property type="project" value="UniProtKB-EC"/>
</dbReference>
<comment type="cofactor">
    <cofactor evidence="1">
        <name>Mo-molybdopterin</name>
        <dbReference type="ChEBI" id="CHEBI:71302"/>
    </cofactor>
</comment>
<dbReference type="InterPro" id="IPR017927">
    <property type="entry name" value="FAD-bd_FR_type"/>
</dbReference>
<dbReference type="STRING" id="1391915.U7Q636"/>
<dbReference type="SUPFAM" id="SSF55856">
    <property type="entry name" value="Cytochrome b5-like heme/steroid binding domain"/>
    <property type="match status" value="1"/>
</dbReference>
<feature type="domain" description="FAD-binding FR-type" evidence="19">
    <location>
        <begin position="751"/>
        <end position="892"/>
    </location>
</feature>
<name>U7Q636_SPOS1</name>
<comment type="similarity">
    <text evidence="5">Belongs to the nitrate reductase family.</text>
</comment>
<evidence type="ECO:0000256" key="2">
    <source>
        <dbReference type="ARBA" id="ARBA00001971"/>
    </source>
</evidence>
<keyword evidence="14" id="KW-0534">Nitrate assimilation</keyword>
<dbReference type="EC" id="1.7.1.3" evidence="7"/>
<dbReference type="PRINTS" id="PR00407">
    <property type="entry name" value="EUMOPTERIN"/>
</dbReference>
<feature type="compositionally biased region" description="Basic and acidic residues" evidence="17">
    <location>
        <begin position="142"/>
        <end position="162"/>
    </location>
</feature>
<feature type="compositionally biased region" description="Polar residues" evidence="17">
    <location>
        <begin position="109"/>
        <end position="141"/>
    </location>
</feature>
<dbReference type="SUPFAM" id="SSF56524">
    <property type="entry name" value="Oxidoreductase molybdopterin-binding domain"/>
    <property type="match status" value="1"/>
</dbReference>
<dbReference type="SUPFAM" id="SSF81296">
    <property type="entry name" value="E set domains"/>
    <property type="match status" value="1"/>
</dbReference>
<evidence type="ECO:0000256" key="15">
    <source>
        <dbReference type="ARBA" id="ARBA00049155"/>
    </source>
</evidence>
<comment type="cofactor">
    <cofactor evidence="2">
        <name>heme</name>
        <dbReference type="ChEBI" id="CHEBI:30413"/>
    </cofactor>
</comment>
<dbReference type="InterPro" id="IPR008333">
    <property type="entry name" value="Cbr1-like_FAD-bd_dom"/>
</dbReference>
<proteinExistence type="inferred from homology"/>
<dbReference type="SUPFAM" id="SSF63380">
    <property type="entry name" value="Riboflavin synthase domain-like"/>
    <property type="match status" value="1"/>
</dbReference>
<evidence type="ECO:0000256" key="13">
    <source>
        <dbReference type="ARBA" id="ARBA00023002"/>
    </source>
</evidence>
<dbReference type="InterPro" id="IPR008335">
    <property type="entry name" value="Mopterin_OxRdtase_euk"/>
</dbReference>
<dbReference type="Pfam" id="PF00970">
    <property type="entry name" value="FAD_binding_6"/>
    <property type="match status" value="2"/>
</dbReference>
<dbReference type="Pfam" id="PF00173">
    <property type="entry name" value="Cyt-b5"/>
    <property type="match status" value="1"/>
</dbReference>
<dbReference type="Pfam" id="PF00175">
    <property type="entry name" value="NAD_binding_1"/>
    <property type="match status" value="1"/>
</dbReference>
<dbReference type="PRINTS" id="PR00406">
    <property type="entry name" value="CYTB5RDTASE"/>
</dbReference>
<dbReference type="GO" id="GO:0020037">
    <property type="term" value="F:heme binding"/>
    <property type="evidence" value="ECO:0007669"/>
    <property type="project" value="TreeGrafter"/>
</dbReference>
<feature type="region of interest" description="Disordered" evidence="17">
    <location>
        <begin position="810"/>
        <end position="845"/>
    </location>
</feature>
<evidence type="ECO:0000256" key="9">
    <source>
        <dbReference type="ARBA" id="ARBA00022505"/>
    </source>
</evidence>
<comment type="function">
    <text evidence="4">Nitrate reductase is a key enzyme involved in the first step of nitrate assimilation in plants, fungi and bacteria.</text>
</comment>
<reference evidence="21" key="1">
    <citation type="journal article" date="2014" name="Genome Announc.">
        <title>Genome sequence of the pathogenic fungus Sporothrix schenckii (ATCC 58251).</title>
        <authorList>
            <person name="Cuomo C.A."/>
            <person name="Rodriguez-Del Valle N."/>
            <person name="Perez-Sanchez L."/>
            <person name="Abouelleil A."/>
            <person name="Goldberg J."/>
            <person name="Young S."/>
            <person name="Zeng Q."/>
            <person name="Birren B.W."/>
        </authorList>
    </citation>
    <scope>NUCLEOTIDE SEQUENCE [LARGE SCALE GENOMIC DNA]</scope>
    <source>
        <strain evidence="21">ATCC 58251 / de Perez 2211183</strain>
    </source>
</reference>
<dbReference type="PROSITE" id="PS51384">
    <property type="entry name" value="FAD_FR"/>
    <property type="match status" value="1"/>
</dbReference>
<evidence type="ECO:0000256" key="8">
    <source>
        <dbReference type="ARBA" id="ARBA00015499"/>
    </source>
</evidence>
<evidence type="ECO:0000256" key="12">
    <source>
        <dbReference type="ARBA" id="ARBA00022827"/>
    </source>
</evidence>
<sequence length="1050" mass="117292">MAPVNPHPGSSPEAIANEPNWTSRHNHRIGFRNRDGRIPGLSDSYGDYVQEIERSREDLAALEREKKEGQLVDFREVIQRQEDFHLRHPENRSLGWRYVLNTTEDWMKQQQKWPANASKRQTNEGTQSRGTNESGTTQADEQTTKDDSQDQDSGHADKDTYSPKEQAFLETLLREKQYMSTLQVNDGRRAAPRLANRTTISIDEQDQFTPDNWLPRSSDLIRLTGKHPLNAEPHLSHLFDAGLITPNELHYVRNHGAVPRLLWEFHRLDIACGAKTVSLSMDELKNSYDTINIPVLLACDGNRRKELNQIRKSKGFNWGAGAASCAYWKGPLLRDVLLSSGVLEALPTEDDGQTRHWVNFAGADTPSAGRYETCIPLAYAMDPTNDVLLAYQMNDLFLPPDHGYPVRLIIPGYVGGRCVKWLSKVWVTATENRSHYHIWDNRVLPGFVTDMDGAFAKAMFHHPDTLCNEQSLNSVIVKPAHGETVPLAEARKGRTYRVAGYAYGGGGHAVQRVEVSLDGGSTWLYCVRTLPDYPIRHGHKFWTWLHWHVDVDVVQLVGAQSITVRCFDVFKNTQPEKPNWNIMGMMNNCHYVVQAEPVERPDSDMLAVLFRHPVEPGTGDGGWMQPSAENQIAAAQQASAVPEKQFTRDEIEKHGQEDDCWLVVDGRVYDATSVLRWHPGGKAAILAHAGKVHQQTTDEFASIHDDYAYAKLNGSVTDKARQFIQQTAEAAAKEQATADEGRPSGLAIQKHRWVPVRLVDRRDISHDTRKYTFQLPDGKDTLGLGTCQHILIGFHMQDRMLVRSYTPTRPLLPALPSGQANTTAKRQANDDDDDDDDDTESVRDGHGTFELTVKTYFPDVSQPGGAMSNILDCVPLGEEVEMRGPTGEITYDGHGAFTIEGRARRFVRVSLVLGGSGVTPGFALIARILLTSGDETQLRVIDANKTEGDILLRDELDALAKNAASRDQQQMKITHILSHADKAWQGRRGHVDAGLIRETLFAPAEDSVVFLCGPPAMIQNAVLPVLRGELEPLSIAPSYVAYPCLLLTMV</sequence>
<feature type="compositionally biased region" description="Acidic residues" evidence="17">
    <location>
        <begin position="830"/>
        <end position="839"/>
    </location>
</feature>